<dbReference type="InterPro" id="IPR057306">
    <property type="entry name" value="B-barrel_PelB_C"/>
</dbReference>
<keyword evidence="1" id="KW-0812">Transmembrane</keyword>
<feature type="domain" description="PelB C-terminal" evidence="2">
    <location>
        <begin position="951"/>
        <end position="1230"/>
    </location>
</feature>
<gene>
    <name evidence="3" type="ORF">JY500_19980</name>
</gene>
<dbReference type="RefSeq" id="WP_206254339.1">
    <property type="nucleotide sequence ID" value="NZ_CP071060.1"/>
</dbReference>
<keyword evidence="4" id="KW-1185">Reference proteome</keyword>
<dbReference type="Pfam" id="PF24604">
    <property type="entry name" value="B-barrel_PelB_C"/>
    <property type="match status" value="1"/>
</dbReference>
<accession>A0ABX7M718</accession>
<evidence type="ECO:0000259" key="2">
    <source>
        <dbReference type="Pfam" id="PF24604"/>
    </source>
</evidence>
<dbReference type="Proteomes" id="UP000663570">
    <property type="component" value="Chromosome"/>
</dbReference>
<evidence type="ECO:0000256" key="1">
    <source>
        <dbReference type="SAM" id="Phobius"/>
    </source>
</evidence>
<evidence type="ECO:0000313" key="3">
    <source>
        <dbReference type="EMBL" id="QSI76711.1"/>
    </source>
</evidence>
<evidence type="ECO:0000313" key="4">
    <source>
        <dbReference type="Proteomes" id="UP000663570"/>
    </source>
</evidence>
<reference evidence="3 4" key="1">
    <citation type="submission" date="2021-02" db="EMBL/GenBank/DDBJ databases">
        <title>Niveibacterium changnyeongensis HC41.</title>
        <authorList>
            <person name="Kang M."/>
        </authorList>
    </citation>
    <scope>NUCLEOTIDE SEQUENCE [LARGE SCALE GENOMIC DNA]</scope>
    <source>
        <strain evidence="3 4">HC41</strain>
    </source>
</reference>
<keyword evidence="1" id="KW-0472">Membrane</keyword>
<dbReference type="Pfam" id="PF13429">
    <property type="entry name" value="TPR_15"/>
    <property type="match status" value="1"/>
</dbReference>
<dbReference type="Gene3D" id="1.25.40.10">
    <property type="entry name" value="Tetratricopeptide repeat domain"/>
    <property type="match status" value="2"/>
</dbReference>
<dbReference type="InterPro" id="IPR011990">
    <property type="entry name" value="TPR-like_helical_dom_sf"/>
</dbReference>
<feature type="transmembrane region" description="Helical" evidence="1">
    <location>
        <begin position="21"/>
        <end position="41"/>
    </location>
</feature>
<dbReference type="EMBL" id="CP071060">
    <property type="protein sequence ID" value="QSI76711.1"/>
    <property type="molecule type" value="Genomic_DNA"/>
</dbReference>
<dbReference type="SUPFAM" id="SSF48452">
    <property type="entry name" value="TPR-like"/>
    <property type="match status" value="2"/>
</dbReference>
<name>A0ABX7M718_9RHOO</name>
<keyword evidence="1" id="KW-1133">Transmembrane helix</keyword>
<organism evidence="3 4">
    <name type="scientific">Niveibacterium microcysteis</name>
    <dbReference type="NCBI Taxonomy" id="2811415"/>
    <lineage>
        <taxon>Bacteria</taxon>
        <taxon>Pseudomonadati</taxon>
        <taxon>Pseudomonadota</taxon>
        <taxon>Betaproteobacteria</taxon>
        <taxon>Rhodocyclales</taxon>
        <taxon>Rhodocyclaceae</taxon>
        <taxon>Niveibacterium</taxon>
    </lineage>
</organism>
<protein>
    <submittedName>
        <fullName evidence="3">Tetratricopeptide repeat protein</fullName>
    </submittedName>
</protein>
<sequence length="1234" mass="137710">MLRQRSTLAVARHKRPHLLPRGVLPLFVLLVLVALTLMYPYSALLDRILRDTRGDELTVSYLNAMLRTDPANPELRLRLARQWLSRNDFAAARRVLMPLLADDVPRRIEARMLLWEVAEQEWRRLATDDTRRDAVRRALLQELHELARLPVTEMDRFELARRALELGDRALALTIYRNSASGALPAAWFAELSRSYLAAGEYEAAAEVLMVARRREARPLAARQLYFDAVDVMRQSGRTADALALAERELRGLASDPEVLEYLTRLALAAGRPDIASKYARQMLRLSLLQQIEREEWARLWGDVALRRVVDDGETPGNDGAKGEPRLPFDDRRYTLGYEVFLANRELDEAWRVAASAVRQAPGNAAWRLRLAQVSEWSGRPQEALRHWRWLAEHGMQGEATDALLRLAPGLFDDEALIIGLRQRVAERPGDDRVLGALVDAYERIGDPEAAIAYLREIARRRPERAVLQALADIAERAADLPLAIATLREMDARFGADVGRAFKRSGFHLLRGELRFAYEALDFARDQALPSDVTYWRRLGNIAQMLQRDDTAEAAYARLINGGTASANDYDVLIDLLAAEEPARAADLAVQAWRHFPAPDRLLRALDLYAAAGAWSSFGRLLGELDAAALASAQADPRFLRLRARYLRETGKGAAALADLRQLLVLTPQDAEAREAYLWQLIDRRDTTTLRRVLARNETVWARDPALHDVLAAAWMALSLPRVALDRYLSPRVVAHRGDFLWMMNLADAYEQDQQTDRAWRLRAAAWRNRQTSSENAEAVPDAARRVAWVRLANVLRPGDPALAALRSLLRLDRDAGAPLDAASRELVLAWYQDQALPEAVRGYLWSAYARHEQLPLWADMAAAINEGDMTRAAALQDRWGGAAARYDQITVARNRGDDALAATVAFEAQSLQRDDEALQLQLAEVLPTQASRVDADISAADYGRFGEGGNWREQQATLAVATQLTPALRISASIGETLRSVPDAGFAVPDTRVGTLGLAWRTDDGSLRFEAGSHAAAERWTGLRAEQNVRVFANADVGWKLAWRDPATETLALRALGWRDLAAVEAGWAIDARDRVSVQFEWSRYATQAAQTLGYGRLLSLNYSHAFRQQSRDLYGEAFVSRYRTSSSDVPPSGPAAEVPIASLLPQGYDLVGLRLRSDTKFATDYSRSWRPYGSLGMTWNSTAGLGFDASAGLAGSVFGADHAAIDFRREQGQTASISSTTVFGMRYWIDF</sequence>
<proteinExistence type="predicted"/>
<dbReference type="Pfam" id="PF14559">
    <property type="entry name" value="TPR_19"/>
    <property type="match status" value="1"/>
</dbReference>